<feature type="compositionally biased region" description="Polar residues" evidence="1">
    <location>
        <begin position="23"/>
        <end position="32"/>
    </location>
</feature>
<evidence type="ECO:0000313" key="2">
    <source>
        <dbReference type="EMBL" id="KNC73076.1"/>
    </source>
</evidence>
<gene>
    <name evidence="2" type="ORF">SARC_14365</name>
</gene>
<feature type="non-terminal residue" evidence="2">
    <location>
        <position position="1"/>
    </location>
</feature>
<reference evidence="2 3" key="1">
    <citation type="submission" date="2011-02" db="EMBL/GenBank/DDBJ databases">
        <title>The Genome Sequence of Sphaeroforma arctica JP610.</title>
        <authorList>
            <consortium name="The Broad Institute Genome Sequencing Platform"/>
            <person name="Russ C."/>
            <person name="Cuomo C."/>
            <person name="Young S.K."/>
            <person name="Zeng Q."/>
            <person name="Gargeya S."/>
            <person name="Alvarado L."/>
            <person name="Berlin A."/>
            <person name="Chapman S.B."/>
            <person name="Chen Z."/>
            <person name="Freedman E."/>
            <person name="Gellesch M."/>
            <person name="Goldberg J."/>
            <person name="Griggs A."/>
            <person name="Gujja S."/>
            <person name="Heilman E."/>
            <person name="Heiman D."/>
            <person name="Howarth C."/>
            <person name="Mehta T."/>
            <person name="Neiman D."/>
            <person name="Pearson M."/>
            <person name="Roberts A."/>
            <person name="Saif S."/>
            <person name="Shea T."/>
            <person name="Shenoy N."/>
            <person name="Sisk P."/>
            <person name="Stolte C."/>
            <person name="Sykes S."/>
            <person name="White J."/>
            <person name="Yandava C."/>
            <person name="Burger G."/>
            <person name="Gray M.W."/>
            <person name="Holland P.W.H."/>
            <person name="King N."/>
            <person name="Lang F.B.F."/>
            <person name="Roger A.J."/>
            <person name="Ruiz-Trillo I."/>
            <person name="Haas B."/>
            <person name="Nusbaum C."/>
            <person name="Birren B."/>
        </authorList>
    </citation>
    <scope>NUCLEOTIDE SEQUENCE [LARGE SCALE GENOMIC DNA]</scope>
    <source>
        <strain evidence="2 3">JP610</strain>
    </source>
</reference>
<dbReference type="AlphaFoldDB" id="A0A0L0F973"/>
<accession>A0A0L0F973</accession>
<sequence length="71" mass="7552">GLSKIGLGNKEGVDDESKRGSTGEASTLTLNKRQSKADRKESKAEKANAKNVAKLGMHCARIYVVTNAGYV</sequence>
<name>A0A0L0F973_9EUKA</name>
<dbReference type="RefSeq" id="XP_014146978.1">
    <property type="nucleotide sequence ID" value="XM_014291503.1"/>
</dbReference>
<feature type="region of interest" description="Disordered" evidence="1">
    <location>
        <begin position="1"/>
        <end position="48"/>
    </location>
</feature>
<keyword evidence="3" id="KW-1185">Reference proteome</keyword>
<dbReference type="GeneID" id="25914869"/>
<feature type="compositionally biased region" description="Basic and acidic residues" evidence="1">
    <location>
        <begin position="11"/>
        <end position="21"/>
    </location>
</feature>
<evidence type="ECO:0000256" key="1">
    <source>
        <dbReference type="SAM" id="MobiDB-lite"/>
    </source>
</evidence>
<dbReference type="Proteomes" id="UP000054560">
    <property type="component" value="Unassembled WGS sequence"/>
</dbReference>
<protein>
    <submittedName>
        <fullName evidence="2">Uncharacterized protein</fullName>
    </submittedName>
</protein>
<proteinExistence type="predicted"/>
<organism evidence="2 3">
    <name type="scientific">Sphaeroforma arctica JP610</name>
    <dbReference type="NCBI Taxonomy" id="667725"/>
    <lineage>
        <taxon>Eukaryota</taxon>
        <taxon>Ichthyosporea</taxon>
        <taxon>Ichthyophonida</taxon>
        <taxon>Sphaeroforma</taxon>
    </lineage>
</organism>
<dbReference type="EMBL" id="KQ246118">
    <property type="protein sequence ID" value="KNC73076.1"/>
    <property type="molecule type" value="Genomic_DNA"/>
</dbReference>
<feature type="compositionally biased region" description="Basic and acidic residues" evidence="1">
    <location>
        <begin position="35"/>
        <end position="48"/>
    </location>
</feature>
<evidence type="ECO:0000313" key="3">
    <source>
        <dbReference type="Proteomes" id="UP000054560"/>
    </source>
</evidence>